<dbReference type="Pfam" id="PF03171">
    <property type="entry name" value="2OG-FeII_Oxy"/>
    <property type="match status" value="1"/>
</dbReference>
<dbReference type="EMBL" id="BAABME010011442">
    <property type="protein sequence ID" value="GAA0183772.1"/>
    <property type="molecule type" value="Genomic_DNA"/>
</dbReference>
<gene>
    <name evidence="7" type="ORF">LIER_31126</name>
</gene>
<comment type="similarity">
    <text evidence="1 5">Belongs to the iron/ascorbate-dependent oxidoreductase family.</text>
</comment>
<dbReference type="PROSITE" id="PS51471">
    <property type="entry name" value="FE2OG_OXY"/>
    <property type="match status" value="1"/>
</dbReference>
<proteinExistence type="inferred from homology"/>
<evidence type="ECO:0000256" key="1">
    <source>
        <dbReference type="ARBA" id="ARBA00008056"/>
    </source>
</evidence>
<dbReference type="SUPFAM" id="SSF51197">
    <property type="entry name" value="Clavaminate synthase-like"/>
    <property type="match status" value="1"/>
</dbReference>
<organism evidence="7 8">
    <name type="scientific">Lithospermum erythrorhizon</name>
    <name type="common">Purple gromwell</name>
    <name type="synonym">Lithospermum officinale var. erythrorhizon</name>
    <dbReference type="NCBI Taxonomy" id="34254"/>
    <lineage>
        <taxon>Eukaryota</taxon>
        <taxon>Viridiplantae</taxon>
        <taxon>Streptophyta</taxon>
        <taxon>Embryophyta</taxon>
        <taxon>Tracheophyta</taxon>
        <taxon>Spermatophyta</taxon>
        <taxon>Magnoliopsida</taxon>
        <taxon>eudicotyledons</taxon>
        <taxon>Gunneridae</taxon>
        <taxon>Pentapetalae</taxon>
        <taxon>asterids</taxon>
        <taxon>lamiids</taxon>
        <taxon>Boraginales</taxon>
        <taxon>Boraginaceae</taxon>
        <taxon>Boraginoideae</taxon>
        <taxon>Lithospermeae</taxon>
        <taxon>Lithospermum</taxon>
    </lineage>
</organism>
<dbReference type="Pfam" id="PF14226">
    <property type="entry name" value="DIOX_N"/>
    <property type="match status" value="1"/>
</dbReference>
<reference evidence="7 8" key="1">
    <citation type="submission" date="2024-01" db="EMBL/GenBank/DDBJ databases">
        <title>The complete chloroplast genome sequence of Lithospermum erythrorhizon: insights into the phylogenetic relationship among Boraginaceae species and the maternal lineages of purple gromwells.</title>
        <authorList>
            <person name="Okada T."/>
            <person name="Watanabe K."/>
        </authorList>
    </citation>
    <scope>NUCLEOTIDE SEQUENCE [LARGE SCALE GENOMIC DNA]</scope>
</reference>
<dbReference type="AlphaFoldDB" id="A0AAV3RQZ6"/>
<keyword evidence="3 5" id="KW-0560">Oxidoreductase</keyword>
<dbReference type="GO" id="GO:0002238">
    <property type="term" value="P:response to molecule of fungal origin"/>
    <property type="evidence" value="ECO:0007669"/>
    <property type="project" value="UniProtKB-ARBA"/>
</dbReference>
<evidence type="ECO:0000256" key="4">
    <source>
        <dbReference type="ARBA" id="ARBA00023004"/>
    </source>
</evidence>
<dbReference type="InterPro" id="IPR027443">
    <property type="entry name" value="IPNS-like_sf"/>
</dbReference>
<evidence type="ECO:0000259" key="6">
    <source>
        <dbReference type="PROSITE" id="PS51471"/>
    </source>
</evidence>
<dbReference type="Proteomes" id="UP001454036">
    <property type="component" value="Unassembled WGS sequence"/>
</dbReference>
<evidence type="ECO:0000256" key="3">
    <source>
        <dbReference type="ARBA" id="ARBA00023002"/>
    </source>
</evidence>
<evidence type="ECO:0000256" key="5">
    <source>
        <dbReference type="RuleBase" id="RU003682"/>
    </source>
</evidence>
<feature type="domain" description="Fe2OG dioxygenase" evidence="6">
    <location>
        <begin position="193"/>
        <end position="292"/>
    </location>
</feature>
<dbReference type="PANTHER" id="PTHR10209">
    <property type="entry name" value="OXIDOREDUCTASE, 2OG-FE II OXYGENASE FAMILY PROTEIN"/>
    <property type="match status" value="1"/>
</dbReference>
<accession>A0AAV3RQZ6</accession>
<keyword evidence="2 5" id="KW-0479">Metal-binding</keyword>
<name>A0AAV3RQZ6_LITER</name>
<dbReference type="InterPro" id="IPR026992">
    <property type="entry name" value="DIOX_N"/>
</dbReference>
<keyword evidence="8" id="KW-1185">Reference proteome</keyword>
<evidence type="ECO:0000313" key="7">
    <source>
        <dbReference type="EMBL" id="GAA0183772.1"/>
    </source>
</evidence>
<dbReference type="InterPro" id="IPR044861">
    <property type="entry name" value="IPNS-like_FE2OG_OXY"/>
</dbReference>
<sequence>MKGEMKASDDQISELQVVADCDYTNKLKAFDDTKAGVKGLVDAGVQRIPRIFVRPIEENIFKSNLQLPVISLEGIRIAERRKEIVSELKTTAEKWGFFQLVNHSIPEVVLTEIIDGVVRFNELEIEEKKEFYSRDGRKSCIFNSNYDLLKAKTANWRDTMTISVTNKLNPSELPATCREASIEYSKHVTRLGKILLELLSEALDLNPIISMRCSKHTDAGFLTILLQNQINGLQILHEDHWIDVNLISGALSVNVGDLLQLITNDKFRSAEHRAVANILGPRISVACFFPGTVPAPKIYGPIVELISENNPPLYREILLSEYIMNFFSRGLEDRVNLDYYRL</sequence>
<evidence type="ECO:0000313" key="8">
    <source>
        <dbReference type="Proteomes" id="UP001454036"/>
    </source>
</evidence>
<keyword evidence="4 5" id="KW-0408">Iron</keyword>
<dbReference type="PANTHER" id="PTHR10209:SF429">
    <property type="entry name" value="1-AMINOCYCLOPROPANE-1-CARBOXYLATE OXIDASE HOMOLOG 1-LIKE"/>
    <property type="match status" value="1"/>
</dbReference>
<protein>
    <submittedName>
        <fullName evidence="7">Oxidoreductase</fullName>
    </submittedName>
</protein>
<dbReference type="GO" id="GO:0016706">
    <property type="term" value="F:2-oxoglutarate-dependent dioxygenase activity"/>
    <property type="evidence" value="ECO:0007669"/>
    <property type="project" value="UniProtKB-ARBA"/>
</dbReference>
<dbReference type="InterPro" id="IPR005123">
    <property type="entry name" value="Oxoglu/Fe-dep_dioxygenase_dom"/>
</dbReference>
<dbReference type="GO" id="GO:0046872">
    <property type="term" value="F:metal ion binding"/>
    <property type="evidence" value="ECO:0007669"/>
    <property type="project" value="UniProtKB-KW"/>
</dbReference>
<comment type="caution">
    <text evidence="7">The sequence shown here is derived from an EMBL/GenBank/DDBJ whole genome shotgun (WGS) entry which is preliminary data.</text>
</comment>
<evidence type="ECO:0000256" key="2">
    <source>
        <dbReference type="ARBA" id="ARBA00022723"/>
    </source>
</evidence>
<dbReference type="Gene3D" id="2.60.120.330">
    <property type="entry name" value="B-lactam Antibiotic, Isopenicillin N Synthase, Chain"/>
    <property type="match status" value="2"/>
</dbReference>
<dbReference type="GO" id="GO:0009805">
    <property type="term" value="P:coumarin biosynthetic process"/>
    <property type="evidence" value="ECO:0007669"/>
    <property type="project" value="UniProtKB-ARBA"/>
</dbReference>